<protein>
    <submittedName>
        <fullName evidence="2">Uncharacterized protein</fullName>
    </submittedName>
</protein>
<reference evidence="2" key="1">
    <citation type="submission" date="2014-11" db="EMBL/GenBank/DDBJ databases">
        <authorList>
            <person name="Amaro Gonzalez C."/>
        </authorList>
    </citation>
    <scope>NUCLEOTIDE SEQUENCE</scope>
</reference>
<evidence type="ECO:0000256" key="1">
    <source>
        <dbReference type="SAM" id="Phobius"/>
    </source>
</evidence>
<dbReference type="EMBL" id="GBXM01073311">
    <property type="protein sequence ID" value="JAH35266.1"/>
    <property type="molecule type" value="Transcribed_RNA"/>
</dbReference>
<feature type="transmembrane region" description="Helical" evidence="1">
    <location>
        <begin position="20"/>
        <end position="42"/>
    </location>
</feature>
<reference evidence="2" key="2">
    <citation type="journal article" date="2015" name="Fish Shellfish Immunol.">
        <title>Early steps in the European eel (Anguilla anguilla)-Vibrio vulnificus interaction in the gills: Role of the RtxA13 toxin.</title>
        <authorList>
            <person name="Callol A."/>
            <person name="Pajuelo D."/>
            <person name="Ebbesson L."/>
            <person name="Teles M."/>
            <person name="MacKenzie S."/>
            <person name="Amaro C."/>
        </authorList>
    </citation>
    <scope>NUCLEOTIDE SEQUENCE</scope>
</reference>
<organism evidence="2">
    <name type="scientific">Anguilla anguilla</name>
    <name type="common">European freshwater eel</name>
    <name type="synonym">Muraena anguilla</name>
    <dbReference type="NCBI Taxonomy" id="7936"/>
    <lineage>
        <taxon>Eukaryota</taxon>
        <taxon>Metazoa</taxon>
        <taxon>Chordata</taxon>
        <taxon>Craniata</taxon>
        <taxon>Vertebrata</taxon>
        <taxon>Euteleostomi</taxon>
        <taxon>Actinopterygii</taxon>
        <taxon>Neopterygii</taxon>
        <taxon>Teleostei</taxon>
        <taxon>Anguilliformes</taxon>
        <taxon>Anguillidae</taxon>
        <taxon>Anguilla</taxon>
    </lineage>
</organism>
<accession>A0A0E9S1X8</accession>
<keyword evidence="1" id="KW-1133">Transmembrane helix</keyword>
<proteinExistence type="predicted"/>
<keyword evidence="1" id="KW-0472">Membrane</keyword>
<dbReference type="AlphaFoldDB" id="A0A0E9S1X8"/>
<sequence>MKSLGYIFLFTPNSLASRIFFLSFLTILIVILSHYIACAVCITMSSS</sequence>
<keyword evidence="1" id="KW-0812">Transmembrane</keyword>
<evidence type="ECO:0000313" key="2">
    <source>
        <dbReference type="EMBL" id="JAH35266.1"/>
    </source>
</evidence>
<name>A0A0E9S1X8_ANGAN</name>